<gene>
    <name evidence="1" type="ORF">SI7747_03003685</name>
</gene>
<evidence type="ECO:0000313" key="2">
    <source>
        <dbReference type="Proteomes" id="UP001189122"/>
    </source>
</evidence>
<sequence>MDPAIGMAFETENAAYDCYNEYAKKMGFTIRWDNRTLSEERVRLLGVHEDQARW</sequence>
<reference evidence="1 2" key="1">
    <citation type="submission" date="2019-12" db="EMBL/GenBank/DDBJ databases">
        <authorList>
            <person name="Scholz U."/>
            <person name="Mascher M."/>
            <person name="Fiebig A."/>
        </authorList>
    </citation>
    <scope>NUCLEOTIDE SEQUENCE</scope>
</reference>
<organism evidence="1">
    <name type="scientific">Spirodela intermedia</name>
    <name type="common">Intermediate duckweed</name>
    <dbReference type="NCBI Taxonomy" id="51605"/>
    <lineage>
        <taxon>Eukaryota</taxon>
        <taxon>Viridiplantae</taxon>
        <taxon>Streptophyta</taxon>
        <taxon>Embryophyta</taxon>
        <taxon>Tracheophyta</taxon>
        <taxon>Spermatophyta</taxon>
        <taxon>Magnoliopsida</taxon>
        <taxon>Liliopsida</taxon>
        <taxon>Araceae</taxon>
        <taxon>Lemnoideae</taxon>
        <taxon>Spirodela</taxon>
    </lineage>
</organism>
<dbReference type="Proteomes" id="UP001189122">
    <property type="component" value="Unassembled WGS sequence"/>
</dbReference>
<protein>
    <submittedName>
        <fullName evidence="1">Uncharacterized protein</fullName>
    </submittedName>
</protein>
<dbReference type="EMBL" id="LR743590">
    <property type="protein sequence ID" value="CAA2617520.1"/>
    <property type="molecule type" value="Genomic_DNA"/>
</dbReference>
<keyword evidence="2" id="KW-1185">Reference proteome</keyword>
<dbReference type="PANTHER" id="PTHR46328">
    <property type="entry name" value="FAR-RED IMPAIRED RESPONSIVE (FAR1) FAMILY PROTEIN-RELATED"/>
    <property type="match status" value="1"/>
</dbReference>
<name>A0A7I8IJS1_SPIIN</name>
<dbReference type="PANTHER" id="PTHR46328:SF27">
    <property type="entry name" value="OS12G0287500 PROTEIN"/>
    <property type="match status" value="1"/>
</dbReference>
<proteinExistence type="predicted"/>
<evidence type="ECO:0000313" key="1">
    <source>
        <dbReference type="EMBL" id="CAA2617520.1"/>
    </source>
</evidence>
<dbReference type="EMBL" id="CACRZD030000003">
    <property type="protein sequence ID" value="CAA6657217.1"/>
    <property type="molecule type" value="Genomic_DNA"/>
</dbReference>
<accession>A0A7I8IJS1</accession>
<dbReference type="AlphaFoldDB" id="A0A7I8IJS1"/>